<evidence type="ECO:0000313" key="8">
    <source>
        <dbReference type="Proteomes" id="UP000708148"/>
    </source>
</evidence>
<dbReference type="OrthoDB" id="443981at2759"/>
<evidence type="ECO:0000313" key="7">
    <source>
        <dbReference type="EMBL" id="CAD7701764.1"/>
    </source>
</evidence>
<sequence length="454" mass="50046">MDQCPRCLGLGGLDACGSPVAGASPTSASFCSVCDGECFLPLTVVADLKRCPRCGDASNPKCPWCHGRGYFRGVVASCRACNGRGLISGSGEDGLEPCAACGGRGCVGDGEGESRLAKSPVGEDGAGEGCQSSATDGGVEESEWDRALSGAKAALLSRDPEEMHRSIRQLAHLHMHCPSSSMGAVVQSHLLQLRSAFHEIKAAWEVRQNLQRGYLLKQIVESKRELGRILEAPEDKGDLLLDEQSGLLQALRCHLESLDKLLGARFTQWQEPLPGGQLATEGNLAAALLREGELRAEVFERSQAVHVAVHDALCAKHDYERLHSQDELKLQALELKHLLAGAPGRFHAAQKDFRYAQQILQQLKLVWNKEMEDRMQRRPPWMPDTSTTECMKCRSKFGVFSRRHHCRACGLIFCHDCSRHRKPLPALAYFKPERVCNICHPLNYEPKDWWDFAV</sequence>
<dbReference type="PANTHER" id="PTHR39490">
    <property type="entry name" value="ARRESTIN DOMAIN-CONTAINING PROTEIN D"/>
    <property type="match status" value="1"/>
</dbReference>
<dbReference type="SMART" id="SM00064">
    <property type="entry name" value="FYVE"/>
    <property type="match status" value="1"/>
</dbReference>
<feature type="region of interest" description="Disordered" evidence="5">
    <location>
        <begin position="115"/>
        <end position="142"/>
    </location>
</feature>
<dbReference type="GO" id="GO:0008270">
    <property type="term" value="F:zinc ion binding"/>
    <property type="evidence" value="ECO:0007669"/>
    <property type="project" value="UniProtKB-KW"/>
</dbReference>
<evidence type="ECO:0000256" key="4">
    <source>
        <dbReference type="PROSITE-ProRule" id="PRU00091"/>
    </source>
</evidence>
<dbReference type="Pfam" id="PF01363">
    <property type="entry name" value="FYVE"/>
    <property type="match status" value="1"/>
</dbReference>
<dbReference type="InterPro" id="IPR011011">
    <property type="entry name" value="Znf_FYVE_PHD"/>
</dbReference>
<dbReference type="InterPro" id="IPR013083">
    <property type="entry name" value="Znf_RING/FYVE/PHD"/>
</dbReference>
<dbReference type="InterPro" id="IPR000306">
    <property type="entry name" value="Znf_FYVE"/>
</dbReference>
<dbReference type="InterPro" id="IPR017455">
    <property type="entry name" value="Znf_FYVE-rel"/>
</dbReference>
<evidence type="ECO:0000256" key="5">
    <source>
        <dbReference type="SAM" id="MobiDB-lite"/>
    </source>
</evidence>
<keyword evidence="2 4" id="KW-0863">Zinc-finger</keyword>
<protein>
    <recommendedName>
        <fullName evidence="6">FYVE-type domain-containing protein</fullName>
    </recommendedName>
</protein>
<evidence type="ECO:0000256" key="3">
    <source>
        <dbReference type="ARBA" id="ARBA00022833"/>
    </source>
</evidence>
<comment type="caution">
    <text evidence="7">The sequence shown here is derived from an EMBL/GenBank/DDBJ whole genome shotgun (WGS) entry which is preliminary data.</text>
</comment>
<keyword evidence="3" id="KW-0862">Zinc</keyword>
<dbReference type="AlphaFoldDB" id="A0A8S1J300"/>
<dbReference type="PANTHER" id="PTHR39490:SF13">
    <property type="entry name" value="FYVE-TYPE DOMAIN-CONTAINING PROTEIN"/>
    <property type="match status" value="1"/>
</dbReference>
<organism evidence="7 8">
    <name type="scientific">Ostreobium quekettii</name>
    <dbReference type="NCBI Taxonomy" id="121088"/>
    <lineage>
        <taxon>Eukaryota</taxon>
        <taxon>Viridiplantae</taxon>
        <taxon>Chlorophyta</taxon>
        <taxon>core chlorophytes</taxon>
        <taxon>Ulvophyceae</taxon>
        <taxon>TCBD clade</taxon>
        <taxon>Bryopsidales</taxon>
        <taxon>Ostreobineae</taxon>
        <taxon>Ostreobiaceae</taxon>
        <taxon>Ostreobium</taxon>
    </lineage>
</organism>
<dbReference type="InterPro" id="IPR052113">
    <property type="entry name" value="FYVE-type_Zinc_Finger"/>
</dbReference>
<keyword evidence="1" id="KW-0479">Metal-binding</keyword>
<dbReference type="SUPFAM" id="SSF57903">
    <property type="entry name" value="FYVE/PHD zinc finger"/>
    <property type="match status" value="1"/>
</dbReference>
<evidence type="ECO:0000256" key="2">
    <source>
        <dbReference type="ARBA" id="ARBA00022771"/>
    </source>
</evidence>
<dbReference type="EMBL" id="CAJHUC010001629">
    <property type="protein sequence ID" value="CAD7701764.1"/>
    <property type="molecule type" value="Genomic_DNA"/>
</dbReference>
<reference evidence="7" key="1">
    <citation type="submission" date="2020-12" db="EMBL/GenBank/DDBJ databases">
        <authorList>
            <person name="Iha C."/>
        </authorList>
    </citation>
    <scope>NUCLEOTIDE SEQUENCE</scope>
</reference>
<keyword evidence="8" id="KW-1185">Reference proteome</keyword>
<gene>
    <name evidence="7" type="ORF">OSTQU699_LOCUS7121</name>
</gene>
<evidence type="ECO:0000259" key="6">
    <source>
        <dbReference type="PROSITE" id="PS50178"/>
    </source>
</evidence>
<feature type="domain" description="FYVE-type" evidence="6">
    <location>
        <begin position="384"/>
        <end position="444"/>
    </location>
</feature>
<accession>A0A8S1J300</accession>
<proteinExistence type="predicted"/>
<evidence type="ECO:0000256" key="1">
    <source>
        <dbReference type="ARBA" id="ARBA00022723"/>
    </source>
</evidence>
<name>A0A8S1J300_9CHLO</name>
<dbReference type="Gene3D" id="3.30.40.10">
    <property type="entry name" value="Zinc/RING finger domain, C3HC4 (zinc finger)"/>
    <property type="match status" value="1"/>
</dbReference>
<dbReference type="Proteomes" id="UP000708148">
    <property type="component" value="Unassembled WGS sequence"/>
</dbReference>
<dbReference type="PROSITE" id="PS50178">
    <property type="entry name" value="ZF_FYVE"/>
    <property type="match status" value="1"/>
</dbReference>